<dbReference type="EMBL" id="JARBDR010000793">
    <property type="protein sequence ID" value="KAJ8306885.1"/>
    <property type="molecule type" value="Genomic_DNA"/>
</dbReference>
<dbReference type="PANTHER" id="PTHR43015:SF1">
    <property type="entry name" value="D-RIBITOL-5-PHOSPHATE CYTIDYLYLTRANSFERASE"/>
    <property type="match status" value="1"/>
</dbReference>
<comment type="caution">
    <text evidence="4">The sequence shown here is derived from an EMBL/GenBank/DDBJ whole genome shotgun (WGS) entry which is preliminary data.</text>
</comment>
<organism evidence="4 5">
    <name type="scientific">Tegillarca granosa</name>
    <name type="common">Malaysian cockle</name>
    <name type="synonym">Anadara granosa</name>
    <dbReference type="NCBI Taxonomy" id="220873"/>
    <lineage>
        <taxon>Eukaryota</taxon>
        <taxon>Metazoa</taxon>
        <taxon>Spiralia</taxon>
        <taxon>Lophotrochozoa</taxon>
        <taxon>Mollusca</taxon>
        <taxon>Bivalvia</taxon>
        <taxon>Autobranchia</taxon>
        <taxon>Pteriomorphia</taxon>
        <taxon>Arcoida</taxon>
        <taxon>Arcoidea</taxon>
        <taxon>Arcidae</taxon>
        <taxon>Tegillarca</taxon>
    </lineage>
</organism>
<dbReference type="Proteomes" id="UP001217089">
    <property type="component" value="Unassembled WGS sequence"/>
</dbReference>
<keyword evidence="3" id="KW-0548">Nucleotidyltransferase</keyword>
<dbReference type="InterPro" id="IPR018294">
    <property type="entry name" value="ISPD_synthase_CS"/>
</dbReference>
<accession>A0ABQ9EU01</accession>
<evidence type="ECO:0000256" key="3">
    <source>
        <dbReference type="ARBA" id="ARBA00022695"/>
    </source>
</evidence>
<dbReference type="Gene3D" id="3.90.550.10">
    <property type="entry name" value="Spore Coat Polysaccharide Biosynthesis Protein SpsA, Chain A"/>
    <property type="match status" value="1"/>
</dbReference>
<gene>
    <name evidence="4" type="ORF">KUTeg_014969</name>
</gene>
<protein>
    <submittedName>
        <fullName evidence="4">Uncharacterized protein</fullName>
    </submittedName>
</protein>
<comment type="similarity">
    <text evidence="1">Belongs to the IspD/TarI cytidylyltransferase family. IspD subfamily.</text>
</comment>
<evidence type="ECO:0000256" key="2">
    <source>
        <dbReference type="ARBA" id="ARBA00022679"/>
    </source>
</evidence>
<dbReference type="PANTHER" id="PTHR43015">
    <property type="entry name" value="D-RIBITOL-5-PHOSPHATE CYTIDYLYLTRANSFERASE"/>
    <property type="match status" value="1"/>
</dbReference>
<keyword evidence="2" id="KW-0808">Transferase</keyword>
<reference evidence="4 5" key="1">
    <citation type="submission" date="2022-12" db="EMBL/GenBank/DDBJ databases">
        <title>Chromosome-level genome of Tegillarca granosa.</title>
        <authorList>
            <person name="Kim J."/>
        </authorList>
    </citation>
    <scope>NUCLEOTIDE SEQUENCE [LARGE SCALE GENOMIC DNA]</scope>
    <source>
        <strain evidence="4">Teg-2019</strain>
        <tissue evidence="4">Adductor muscle</tissue>
    </source>
</reference>
<evidence type="ECO:0000313" key="4">
    <source>
        <dbReference type="EMBL" id="KAJ8306885.1"/>
    </source>
</evidence>
<dbReference type="PROSITE" id="PS01295">
    <property type="entry name" value="ISPD"/>
    <property type="match status" value="1"/>
</dbReference>
<keyword evidence="5" id="KW-1185">Reference proteome</keyword>
<evidence type="ECO:0000256" key="1">
    <source>
        <dbReference type="ARBA" id="ARBA00009789"/>
    </source>
</evidence>
<dbReference type="CDD" id="cd02516">
    <property type="entry name" value="CDP-ME_synthetase"/>
    <property type="match status" value="1"/>
</dbReference>
<dbReference type="SUPFAM" id="SSF53448">
    <property type="entry name" value="Nucleotide-diphospho-sugar transferases"/>
    <property type="match status" value="1"/>
</dbReference>
<dbReference type="InterPro" id="IPR029044">
    <property type="entry name" value="Nucleotide-diphossugar_trans"/>
</dbReference>
<dbReference type="InterPro" id="IPR034683">
    <property type="entry name" value="IspD/TarI"/>
</dbReference>
<name>A0ABQ9EU01_TEGGR</name>
<proteinExistence type="inferred from homology"/>
<sequence>MDDFEIDFPVNVVLPAGGCGERMSINQPKQYCEVLNRPLIVFTLYTFNRIPWIQKIVVTVSKNYVDYVKGLTQKYGYEKVTVVEGGAARHRSIYCGLKALENVCNQSDIVVIHDAVRIFAEEHLIKEIVMAAKLNGAAGVSRPLVSTVIAVDSEDYIEESLDRNKYRASEMPQAFRYDVIKTAYDKATDYDFDYGTECLLLAYKYTNTKAKIIVGPSNLWKVTYLKDLYAAEGMLKESLIKVQLIGCNLEMKEKLKTHISKHRLQQ</sequence>
<evidence type="ECO:0000313" key="5">
    <source>
        <dbReference type="Proteomes" id="UP001217089"/>
    </source>
</evidence>
<dbReference type="Pfam" id="PF01128">
    <property type="entry name" value="IspD"/>
    <property type="match status" value="1"/>
</dbReference>